<evidence type="ECO:0000256" key="1">
    <source>
        <dbReference type="RuleBase" id="RU362001"/>
    </source>
</evidence>
<evidence type="ECO:0000313" key="2">
    <source>
        <dbReference type="EMBL" id="MFC4129571.1"/>
    </source>
</evidence>
<dbReference type="RefSeq" id="WP_253759638.1">
    <property type="nucleotide sequence ID" value="NZ_JAMZDZ010000001.1"/>
</dbReference>
<dbReference type="Pfam" id="PF06013">
    <property type="entry name" value="WXG100"/>
    <property type="match status" value="1"/>
</dbReference>
<dbReference type="InterPro" id="IPR036689">
    <property type="entry name" value="ESAT-6-like_sf"/>
</dbReference>
<evidence type="ECO:0000313" key="3">
    <source>
        <dbReference type="Proteomes" id="UP001595816"/>
    </source>
</evidence>
<gene>
    <name evidence="2" type="ORF">ACFOZ4_03025</name>
</gene>
<dbReference type="Gene3D" id="1.10.287.1060">
    <property type="entry name" value="ESAT-6-like"/>
    <property type="match status" value="1"/>
</dbReference>
<protein>
    <recommendedName>
        <fullName evidence="1">ESAT-6-like protein</fullName>
    </recommendedName>
</protein>
<dbReference type="SUPFAM" id="SSF140453">
    <property type="entry name" value="EsxAB dimer-like"/>
    <property type="match status" value="1"/>
</dbReference>
<sequence>MSDDSLVVNFASMQQAAGDIQSALTKLNGSLDTLESDASKLVATWEGDAQEAYSRRQAQWRAASRDLSQMLQDIKGALEESASHYHSTEKKNTGLFAG</sequence>
<comment type="similarity">
    <text evidence="1">Belongs to the WXG100 family.</text>
</comment>
<dbReference type="Proteomes" id="UP001595816">
    <property type="component" value="Unassembled WGS sequence"/>
</dbReference>
<accession>A0ABV8LF78</accession>
<comment type="caution">
    <text evidence="2">The sequence shown here is derived from an EMBL/GenBank/DDBJ whole genome shotgun (WGS) entry which is preliminary data.</text>
</comment>
<dbReference type="EMBL" id="JBHSAY010000003">
    <property type="protein sequence ID" value="MFC4129571.1"/>
    <property type="molecule type" value="Genomic_DNA"/>
</dbReference>
<reference evidence="3" key="1">
    <citation type="journal article" date="2019" name="Int. J. Syst. Evol. Microbiol.">
        <title>The Global Catalogue of Microorganisms (GCM) 10K type strain sequencing project: providing services to taxonomists for standard genome sequencing and annotation.</title>
        <authorList>
            <consortium name="The Broad Institute Genomics Platform"/>
            <consortium name="The Broad Institute Genome Sequencing Center for Infectious Disease"/>
            <person name="Wu L."/>
            <person name="Ma J."/>
        </authorList>
    </citation>
    <scope>NUCLEOTIDE SEQUENCE [LARGE SCALE GENOMIC DNA]</scope>
    <source>
        <strain evidence="3">CGMCC 4.7289</strain>
    </source>
</reference>
<keyword evidence="3" id="KW-1185">Reference proteome</keyword>
<dbReference type="NCBIfam" id="TIGR03930">
    <property type="entry name" value="WXG100_ESAT6"/>
    <property type="match status" value="1"/>
</dbReference>
<proteinExistence type="inferred from homology"/>
<organism evidence="2 3">
    <name type="scientific">Hamadaea flava</name>
    <dbReference type="NCBI Taxonomy" id="1742688"/>
    <lineage>
        <taxon>Bacteria</taxon>
        <taxon>Bacillati</taxon>
        <taxon>Actinomycetota</taxon>
        <taxon>Actinomycetes</taxon>
        <taxon>Micromonosporales</taxon>
        <taxon>Micromonosporaceae</taxon>
        <taxon>Hamadaea</taxon>
    </lineage>
</organism>
<dbReference type="InterPro" id="IPR010310">
    <property type="entry name" value="T7SS_ESAT-6-like"/>
</dbReference>
<name>A0ABV8LF78_9ACTN</name>